<feature type="transmembrane region" description="Helical" evidence="7">
    <location>
        <begin position="316"/>
        <end position="337"/>
    </location>
</feature>
<dbReference type="RefSeq" id="WP_188504808.1">
    <property type="nucleotide sequence ID" value="NZ_BMER01000001.1"/>
</dbReference>
<dbReference type="InterPro" id="IPR001046">
    <property type="entry name" value="NRAMP_fam"/>
</dbReference>
<keyword evidence="3 7" id="KW-0812">Transmembrane</keyword>
<evidence type="ECO:0000256" key="4">
    <source>
        <dbReference type="ARBA" id="ARBA00022847"/>
    </source>
</evidence>
<feature type="transmembrane region" description="Helical" evidence="7">
    <location>
        <begin position="12"/>
        <end position="29"/>
    </location>
</feature>
<dbReference type="Pfam" id="PF01566">
    <property type="entry name" value="Nramp"/>
    <property type="match status" value="1"/>
</dbReference>
<evidence type="ECO:0000256" key="7">
    <source>
        <dbReference type="SAM" id="Phobius"/>
    </source>
</evidence>
<dbReference type="GO" id="GO:0015293">
    <property type="term" value="F:symporter activity"/>
    <property type="evidence" value="ECO:0007669"/>
    <property type="project" value="UniProtKB-KW"/>
</dbReference>
<feature type="transmembrane region" description="Helical" evidence="7">
    <location>
        <begin position="378"/>
        <end position="400"/>
    </location>
</feature>
<feature type="transmembrane region" description="Helical" evidence="7">
    <location>
        <begin position="188"/>
        <end position="209"/>
    </location>
</feature>
<proteinExistence type="predicted"/>
<keyword evidence="4" id="KW-0769">Symport</keyword>
<protein>
    <submittedName>
        <fullName evidence="8">Manganese transporter</fullName>
    </submittedName>
</protein>
<keyword evidence="5 7" id="KW-1133">Transmembrane helix</keyword>
<feature type="transmembrane region" description="Helical" evidence="7">
    <location>
        <begin position="123"/>
        <end position="141"/>
    </location>
</feature>
<dbReference type="GO" id="GO:0005384">
    <property type="term" value="F:manganese ion transmembrane transporter activity"/>
    <property type="evidence" value="ECO:0007669"/>
    <property type="project" value="TreeGrafter"/>
</dbReference>
<evidence type="ECO:0000256" key="3">
    <source>
        <dbReference type="ARBA" id="ARBA00022692"/>
    </source>
</evidence>
<evidence type="ECO:0000256" key="5">
    <source>
        <dbReference type="ARBA" id="ARBA00022989"/>
    </source>
</evidence>
<evidence type="ECO:0000256" key="6">
    <source>
        <dbReference type="ARBA" id="ARBA00023136"/>
    </source>
</evidence>
<feature type="transmembrane region" description="Helical" evidence="7">
    <location>
        <begin position="343"/>
        <end position="366"/>
    </location>
</feature>
<evidence type="ECO:0000256" key="2">
    <source>
        <dbReference type="ARBA" id="ARBA00022448"/>
    </source>
</evidence>
<feature type="transmembrane region" description="Helical" evidence="7">
    <location>
        <begin position="230"/>
        <end position="258"/>
    </location>
</feature>
<dbReference type="GO" id="GO:0005886">
    <property type="term" value="C:plasma membrane"/>
    <property type="evidence" value="ECO:0007669"/>
    <property type="project" value="TreeGrafter"/>
</dbReference>
<keyword evidence="9" id="KW-1185">Reference proteome</keyword>
<dbReference type="Gene3D" id="1.20.1740.10">
    <property type="entry name" value="Amino acid/polyamine transporter I"/>
    <property type="match status" value="1"/>
</dbReference>
<dbReference type="AlphaFoldDB" id="A0A917M7D7"/>
<comment type="caution">
    <text evidence="8">The sequence shown here is derived from an EMBL/GenBank/DDBJ whole genome shotgun (WGS) entry which is preliminary data.</text>
</comment>
<dbReference type="Proteomes" id="UP000660862">
    <property type="component" value="Unassembled WGS sequence"/>
</dbReference>
<dbReference type="GO" id="GO:0015086">
    <property type="term" value="F:cadmium ion transmembrane transporter activity"/>
    <property type="evidence" value="ECO:0007669"/>
    <property type="project" value="TreeGrafter"/>
</dbReference>
<feature type="transmembrane region" description="Helical" evidence="7">
    <location>
        <begin position="148"/>
        <end position="168"/>
    </location>
</feature>
<dbReference type="EMBL" id="BMER01000001">
    <property type="protein sequence ID" value="GGG79736.1"/>
    <property type="molecule type" value="Genomic_DNA"/>
</dbReference>
<reference evidence="8" key="1">
    <citation type="journal article" date="2014" name="Int. J. Syst. Evol. Microbiol.">
        <title>Complete genome sequence of Corynebacterium casei LMG S-19264T (=DSM 44701T), isolated from a smear-ripened cheese.</title>
        <authorList>
            <consortium name="US DOE Joint Genome Institute (JGI-PGF)"/>
            <person name="Walter F."/>
            <person name="Albersmeier A."/>
            <person name="Kalinowski J."/>
            <person name="Ruckert C."/>
        </authorList>
    </citation>
    <scope>NUCLEOTIDE SEQUENCE</scope>
    <source>
        <strain evidence="8">CGMCC 1.12195</strain>
    </source>
</reference>
<feature type="transmembrane region" description="Helical" evidence="7">
    <location>
        <begin position="41"/>
        <end position="64"/>
    </location>
</feature>
<name>A0A917M7D7_9SPHI</name>
<evidence type="ECO:0000313" key="8">
    <source>
        <dbReference type="EMBL" id="GGG79736.1"/>
    </source>
</evidence>
<keyword evidence="6 7" id="KW-0472">Membrane</keyword>
<accession>A0A917M7D7</accession>
<feature type="transmembrane region" description="Helical" evidence="7">
    <location>
        <begin position="278"/>
        <end position="304"/>
    </location>
</feature>
<organism evidence="8 9">
    <name type="scientific">Parapedobacter pyrenivorans</name>
    <dbReference type="NCBI Taxonomy" id="1305674"/>
    <lineage>
        <taxon>Bacteria</taxon>
        <taxon>Pseudomonadati</taxon>
        <taxon>Bacteroidota</taxon>
        <taxon>Sphingobacteriia</taxon>
        <taxon>Sphingobacteriales</taxon>
        <taxon>Sphingobacteriaceae</taxon>
        <taxon>Parapedobacter</taxon>
    </lineage>
</organism>
<comment type="subcellular location">
    <subcellularLocation>
        <location evidence="1">Membrane</location>
        <topology evidence="1">Multi-pass membrane protein</topology>
    </subcellularLocation>
</comment>
<evidence type="ECO:0000313" key="9">
    <source>
        <dbReference type="Proteomes" id="UP000660862"/>
    </source>
</evidence>
<evidence type="ECO:0000256" key="1">
    <source>
        <dbReference type="ARBA" id="ARBA00004141"/>
    </source>
</evidence>
<keyword evidence="2" id="KW-0813">Transport</keyword>
<dbReference type="GO" id="GO:0034755">
    <property type="term" value="P:iron ion transmembrane transport"/>
    <property type="evidence" value="ECO:0007669"/>
    <property type="project" value="TreeGrafter"/>
</dbReference>
<feature type="transmembrane region" description="Helical" evidence="7">
    <location>
        <begin position="85"/>
        <end position="103"/>
    </location>
</feature>
<reference evidence="8" key="2">
    <citation type="submission" date="2020-09" db="EMBL/GenBank/DDBJ databases">
        <authorList>
            <person name="Sun Q."/>
            <person name="Zhou Y."/>
        </authorList>
    </citation>
    <scope>NUCLEOTIDE SEQUENCE</scope>
    <source>
        <strain evidence="8">CGMCC 1.12195</strain>
    </source>
</reference>
<sequence length="406" mass="43173">MNNKIGRMRSWLHAIGPGIITAALVFGPSKMTITSQLGADYGYALLWIVIVAIFFMITYTTMAARIGLATQQSLLSTIKQRWGKAIAITIGGCIFLVTASFQAGNAAGTGISLSELTGVSPRITIVLFSLLAAGLLFFRSFYKLLETFMTAMVIVMLLAFVATLFLATPEWRAVSIGFRPSLPKGSEVLVIAFIASCFSIVGAFYQSYLVQENRRVSHLADQLVAKDKSIAGMLILGFMSMAVMVCSASILHPAGIAIQTASDMGSALEPLFGQRAAAIFLIGLFAASFSSLVGNATVGGTLLADALGYGHHFSSRAVRICIALVMLAGVIVSILFGRVPLQLIVLAQGVTVFIVPIIGVAMFLIARDKRIMGNSANSLFTNFWGALGLLLIIFLAVAGLRSLILL</sequence>
<gene>
    <name evidence="8" type="ORF">GCM10007415_10020</name>
</gene>
<dbReference type="NCBIfam" id="NF037982">
    <property type="entry name" value="Nramp_1"/>
    <property type="match status" value="1"/>
</dbReference>
<dbReference type="PANTHER" id="PTHR11706">
    <property type="entry name" value="SOLUTE CARRIER PROTEIN FAMILY 11 MEMBER"/>
    <property type="match status" value="1"/>
</dbReference>
<dbReference type="PANTHER" id="PTHR11706:SF33">
    <property type="entry name" value="NATURAL RESISTANCE-ASSOCIATED MACROPHAGE PROTEIN 2"/>
    <property type="match status" value="1"/>
</dbReference>